<dbReference type="InterPro" id="IPR040377">
    <property type="entry name" value="Ssl2009-like"/>
</dbReference>
<evidence type="ECO:0000256" key="2">
    <source>
        <dbReference type="SAM" id="Phobius"/>
    </source>
</evidence>
<dbReference type="Proteomes" id="UP000815325">
    <property type="component" value="Unassembled WGS sequence"/>
</dbReference>
<keyword evidence="2" id="KW-0812">Transmembrane</keyword>
<keyword evidence="4" id="KW-1185">Reference proteome</keyword>
<dbReference type="PANTHER" id="PTHR34048">
    <property type="entry name" value="LOW-DENSITY RECEPTOR-LIKE PROTEIN"/>
    <property type="match status" value="1"/>
</dbReference>
<feature type="compositionally biased region" description="Polar residues" evidence="1">
    <location>
        <begin position="10"/>
        <end position="23"/>
    </location>
</feature>
<sequence length="141" mass="15252">MNSAVAMRGQNGTLKSACTTSRGSIPRCMPAPRARQLHRPSVATSAASESKSGDTNFLAGFVVGGVVFGALGFLFAPQISKSLLGDDQRLRLPRFMEEETKDPEQTKQDLTDKIAKLNASIDEVAGKLKDNDKVEFQPQQQ</sequence>
<dbReference type="PANTHER" id="PTHR34048:SF3">
    <property type="entry name" value="LOW-DENSITY RECEPTOR-LIKE PROTEIN"/>
    <property type="match status" value="1"/>
</dbReference>
<keyword evidence="2" id="KW-1133">Transmembrane helix</keyword>
<keyword evidence="2" id="KW-0472">Membrane</keyword>
<feature type="region of interest" description="Disordered" evidence="1">
    <location>
        <begin position="1"/>
        <end position="25"/>
    </location>
</feature>
<evidence type="ECO:0000256" key="1">
    <source>
        <dbReference type="SAM" id="MobiDB-lite"/>
    </source>
</evidence>
<evidence type="ECO:0000313" key="4">
    <source>
        <dbReference type="Proteomes" id="UP000815325"/>
    </source>
</evidence>
<reference evidence="3" key="1">
    <citation type="submission" date="2017-08" db="EMBL/GenBank/DDBJ databases">
        <authorList>
            <person name="Polle J.E."/>
            <person name="Barry K."/>
            <person name="Cushman J."/>
            <person name="Schmutz J."/>
            <person name="Tran D."/>
            <person name="Hathwaick L.T."/>
            <person name="Yim W.C."/>
            <person name="Jenkins J."/>
            <person name="Mckie-Krisberg Z.M."/>
            <person name="Prochnik S."/>
            <person name="Lindquist E."/>
            <person name="Dockter R.B."/>
            <person name="Adam C."/>
            <person name="Molina H."/>
            <person name="Bunkerborg J."/>
            <person name="Jin E."/>
            <person name="Buchheim M."/>
            <person name="Magnuson J."/>
        </authorList>
    </citation>
    <scope>NUCLEOTIDE SEQUENCE</scope>
    <source>
        <strain evidence="3">CCAP 19/18</strain>
    </source>
</reference>
<protein>
    <submittedName>
        <fullName evidence="3">Uncharacterized protein</fullName>
    </submittedName>
</protein>
<proteinExistence type="predicted"/>
<gene>
    <name evidence="3" type="ORF">DUNSADRAFT_1088</name>
</gene>
<dbReference type="EMBL" id="MU069547">
    <property type="protein sequence ID" value="KAF5839311.1"/>
    <property type="molecule type" value="Genomic_DNA"/>
</dbReference>
<name>A0ABQ7GXI9_DUNSA</name>
<accession>A0ABQ7GXI9</accession>
<comment type="caution">
    <text evidence="3">The sequence shown here is derived from an EMBL/GenBank/DDBJ whole genome shotgun (WGS) entry which is preliminary data.</text>
</comment>
<feature type="transmembrane region" description="Helical" evidence="2">
    <location>
        <begin position="57"/>
        <end position="76"/>
    </location>
</feature>
<organism evidence="3 4">
    <name type="scientific">Dunaliella salina</name>
    <name type="common">Green alga</name>
    <name type="synonym">Protococcus salinus</name>
    <dbReference type="NCBI Taxonomy" id="3046"/>
    <lineage>
        <taxon>Eukaryota</taxon>
        <taxon>Viridiplantae</taxon>
        <taxon>Chlorophyta</taxon>
        <taxon>core chlorophytes</taxon>
        <taxon>Chlorophyceae</taxon>
        <taxon>CS clade</taxon>
        <taxon>Chlamydomonadales</taxon>
        <taxon>Dunaliellaceae</taxon>
        <taxon>Dunaliella</taxon>
    </lineage>
</organism>
<evidence type="ECO:0000313" key="3">
    <source>
        <dbReference type="EMBL" id="KAF5839311.1"/>
    </source>
</evidence>